<evidence type="ECO:0000256" key="2">
    <source>
        <dbReference type="SAM" id="Phobius"/>
    </source>
</evidence>
<name>A0ABQ4ES57_9ACTN</name>
<keyword evidence="2" id="KW-0812">Transmembrane</keyword>
<reference evidence="3 4" key="1">
    <citation type="submission" date="2021-01" db="EMBL/GenBank/DDBJ databases">
        <title>Whole genome shotgun sequence of Plantactinospora mayteni NBRC 109088.</title>
        <authorList>
            <person name="Komaki H."/>
            <person name="Tamura T."/>
        </authorList>
    </citation>
    <scope>NUCLEOTIDE SEQUENCE [LARGE SCALE GENOMIC DNA]</scope>
    <source>
        <strain evidence="3 4">NBRC 109088</strain>
    </source>
</reference>
<dbReference type="RefSeq" id="WP_239312702.1">
    <property type="nucleotide sequence ID" value="NZ_BAAAZQ010000011.1"/>
</dbReference>
<comment type="caution">
    <text evidence="3">The sequence shown here is derived from an EMBL/GenBank/DDBJ whole genome shotgun (WGS) entry which is preliminary data.</text>
</comment>
<feature type="transmembrane region" description="Helical" evidence="2">
    <location>
        <begin position="22"/>
        <end position="40"/>
    </location>
</feature>
<dbReference type="InterPro" id="IPR045635">
    <property type="entry name" value="DUF6412"/>
</dbReference>
<evidence type="ECO:0000313" key="4">
    <source>
        <dbReference type="Proteomes" id="UP000621500"/>
    </source>
</evidence>
<evidence type="ECO:0000256" key="1">
    <source>
        <dbReference type="SAM" id="MobiDB-lite"/>
    </source>
</evidence>
<keyword evidence="2" id="KW-1133">Transmembrane helix</keyword>
<gene>
    <name evidence="3" type="ORF">Pma05_40750</name>
</gene>
<dbReference type="Proteomes" id="UP000621500">
    <property type="component" value="Unassembled WGS sequence"/>
</dbReference>
<feature type="region of interest" description="Disordered" evidence="1">
    <location>
        <begin position="84"/>
        <end position="123"/>
    </location>
</feature>
<sequence>MPALTSLGAVPGTVLRSTSGRAGPLGGVAVLLGWLAYALAQVGTPTGPAVEALAGAAVLAAASLLAVALAGRLPAGRDGAVDRVRQTATFRQRSRRSRIPRQLDPDAAGRPRPRAPSAHPSAG</sequence>
<proteinExistence type="predicted"/>
<dbReference type="Pfam" id="PF19950">
    <property type="entry name" value="DUF6412"/>
    <property type="match status" value="1"/>
</dbReference>
<organism evidence="3 4">
    <name type="scientific">Plantactinospora mayteni</name>
    <dbReference type="NCBI Taxonomy" id="566021"/>
    <lineage>
        <taxon>Bacteria</taxon>
        <taxon>Bacillati</taxon>
        <taxon>Actinomycetota</taxon>
        <taxon>Actinomycetes</taxon>
        <taxon>Micromonosporales</taxon>
        <taxon>Micromonosporaceae</taxon>
        <taxon>Plantactinospora</taxon>
    </lineage>
</organism>
<keyword evidence="2" id="KW-0472">Membrane</keyword>
<dbReference type="EMBL" id="BONX01000026">
    <property type="protein sequence ID" value="GIG97502.1"/>
    <property type="molecule type" value="Genomic_DNA"/>
</dbReference>
<accession>A0ABQ4ES57</accession>
<protein>
    <submittedName>
        <fullName evidence="3">Uncharacterized protein</fullName>
    </submittedName>
</protein>
<feature type="compositionally biased region" description="Low complexity" evidence="1">
    <location>
        <begin position="110"/>
        <end position="123"/>
    </location>
</feature>
<evidence type="ECO:0000313" key="3">
    <source>
        <dbReference type="EMBL" id="GIG97502.1"/>
    </source>
</evidence>
<feature type="transmembrane region" description="Helical" evidence="2">
    <location>
        <begin position="52"/>
        <end position="75"/>
    </location>
</feature>
<keyword evidence="4" id="KW-1185">Reference proteome</keyword>